<sequence>MSVSNSGVWLLESGGQFVVKEAPFSKPGDDEVLIQNKAVAINPMDWKIQAFGPHLPFPAHYPFIIGSDVAGEVYEVGKDVTAFKKGDRVIGLANWFLTNDVKDSAFQHYSICKASVVAALPDNISFEAGSVLPLGLSTAAMGVYPAGRLELPLPDATRPSTIDKVVLIWGGSSSTGSAAIQLAVASGATVIATASEKNYDFVRSLGAAAVFDYRKDTITEDLVQAIKDTPGDFVGALDAIAEEKTWRACADVVKGLGGGRVVSNLPVGFTNVPEGVEVVGVYDTAHLSNNKEIVEAVWGKFVPVALKNGSLKPVPEPLVIGKGLEKIPEGIALCQQGISAGKVVVDL</sequence>
<dbReference type="InterPro" id="IPR020843">
    <property type="entry name" value="ER"/>
</dbReference>
<evidence type="ECO:0000256" key="1">
    <source>
        <dbReference type="ARBA" id="ARBA00008072"/>
    </source>
</evidence>
<evidence type="ECO:0000259" key="3">
    <source>
        <dbReference type="SMART" id="SM00829"/>
    </source>
</evidence>
<comment type="similarity">
    <text evidence="1">Belongs to the zinc-containing alcohol dehydrogenase family.</text>
</comment>
<dbReference type="SUPFAM" id="SSF51735">
    <property type="entry name" value="NAD(P)-binding Rossmann-fold domains"/>
    <property type="match status" value="1"/>
</dbReference>
<dbReference type="InterPro" id="IPR013149">
    <property type="entry name" value="ADH-like_C"/>
</dbReference>
<dbReference type="GeneID" id="66985671"/>
<keyword evidence="5" id="KW-1185">Reference proteome</keyword>
<dbReference type="PANTHER" id="PTHR45348:SF2">
    <property type="entry name" value="ZINC-TYPE ALCOHOL DEHYDROGENASE-LIKE PROTEIN C2E1P3.01"/>
    <property type="match status" value="1"/>
</dbReference>
<reference evidence="4" key="2">
    <citation type="submission" date="2021-02" db="EMBL/GenBank/DDBJ databases">
        <title>Aspergillus chevalieri M1 genome sequence.</title>
        <authorList>
            <person name="Kadooka C."/>
            <person name="Mori K."/>
            <person name="Futagami T."/>
        </authorList>
    </citation>
    <scope>NUCLEOTIDE SEQUENCE</scope>
    <source>
        <strain evidence="4">M1</strain>
    </source>
</reference>
<dbReference type="Proteomes" id="UP000637239">
    <property type="component" value="Chromosome 7"/>
</dbReference>
<dbReference type="EMBL" id="AP024422">
    <property type="protein sequence ID" value="BCR91313.1"/>
    <property type="molecule type" value="Genomic_DNA"/>
</dbReference>
<dbReference type="InterPro" id="IPR047122">
    <property type="entry name" value="Trans-enoyl_RdTase-like"/>
</dbReference>
<dbReference type="InterPro" id="IPR036291">
    <property type="entry name" value="NAD(P)-bd_dom_sf"/>
</dbReference>
<dbReference type="PANTHER" id="PTHR45348">
    <property type="entry name" value="HYPOTHETICAL OXIDOREDUCTASE (EUROFUNG)"/>
    <property type="match status" value="1"/>
</dbReference>
<dbReference type="InterPro" id="IPR013154">
    <property type="entry name" value="ADH-like_N"/>
</dbReference>
<dbReference type="RefSeq" id="XP_043139835.1">
    <property type="nucleotide sequence ID" value="XM_043282458.1"/>
</dbReference>
<dbReference type="Gene3D" id="3.90.180.10">
    <property type="entry name" value="Medium-chain alcohol dehydrogenases, catalytic domain"/>
    <property type="match status" value="1"/>
</dbReference>
<proteinExistence type="inferred from homology"/>
<dbReference type="InterPro" id="IPR011032">
    <property type="entry name" value="GroES-like_sf"/>
</dbReference>
<keyword evidence="2" id="KW-0560">Oxidoreductase</keyword>
<dbReference type="Gene3D" id="3.40.50.720">
    <property type="entry name" value="NAD(P)-binding Rossmann-like Domain"/>
    <property type="match status" value="1"/>
</dbReference>
<name>A0A7R7VW57_ASPCH</name>
<dbReference type="Pfam" id="PF00107">
    <property type="entry name" value="ADH_zinc_N"/>
    <property type="match status" value="1"/>
</dbReference>
<dbReference type="SUPFAM" id="SSF50129">
    <property type="entry name" value="GroES-like"/>
    <property type="match status" value="1"/>
</dbReference>
<feature type="domain" description="Enoyl reductase (ER)" evidence="3">
    <location>
        <begin position="14"/>
        <end position="345"/>
    </location>
</feature>
<organism evidence="4 5">
    <name type="scientific">Aspergillus chevalieri</name>
    <name type="common">Eurotium chevalieri</name>
    <dbReference type="NCBI Taxonomy" id="182096"/>
    <lineage>
        <taxon>Eukaryota</taxon>
        <taxon>Fungi</taxon>
        <taxon>Dikarya</taxon>
        <taxon>Ascomycota</taxon>
        <taxon>Pezizomycotina</taxon>
        <taxon>Eurotiomycetes</taxon>
        <taxon>Eurotiomycetidae</taxon>
        <taxon>Eurotiales</taxon>
        <taxon>Aspergillaceae</taxon>
        <taxon>Aspergillus</taxon>
        <taxon>Aspergillus subgen. Aspergillus</taxon>
    </lineage>
</organism>
<accession>A0A7R7VW57</accession>
<evidence type="ECO:0000313" key="4">
    <source>
        <dbReference type="EMBL" id="BCR91313.1"/>
    </source>
</evidence>
<dbReference type="Pfam" id="PF08240">
    <property type="entry name" value="ADH_N"/>
    <property type="match status" value="1"/>
</dbReference>
<dbReference type="CDD" id="cd08249">
    <property type="entry name" value="enoyl_reductase_like"/>
    <property type="match status" value="1"/>
</dbReference>
<protein>
    <submittedName>
        <fullName evidence="4">Putative secondary metabolism biosynthetic enzyme</fullName>
    </submittedName>
</protein>
<dbReference type="AlphaFoldDB" id="A0A7R7VW57"/>
<dbReference type="KEGG" id="ache:ACHE_70156A"/>
<evidence type="ECO:0000256" key="2">
    <source>
        <dbReference type="ARBA" id="ARBA00023002"/>
    </source>
</evidence>
<dbReference type="GO" id="GO:0016651">
    <property type="term" value="F:oxidoreductase activity, acting on NAD(P)H"/>
    <property type="evidence" value="ECO:0007669"/>
    <property type="project" value="InterPro"/>
</dbReference>
<dbReference type="SMART" id="SM00829">
    <property type="entry name" value="PKS_ER"/>
    <property type="match status" value="1"/>
</dbReference>
<evidence type="ECO:0000313" key="5">
    <source>
        <dbReference type="Proteomes" id="UP000637239"/>
    </source>
</evidence>
<gene>
    <name evidence="4" type="ORF">ACHE_70156A</name>
</gene>
<reference evidence="4" key="1">
    <citation type="submission" date="2021-01" db="EMBL/GenBank/DDBJ databases">
        <authorList>
            <consortium name="Aspergillus chevalieri M1 genome sequencing consortium"/>
            <person name="Kazuki M."/>
            <person name="Futagami T."/>
        </authorList>
    </citation>
    <scope>NUCLEOTIDE SEQUENCE</scope>
    <source>
        <strain evidence="4">M1</strain>
    </source>
</reference>